<protein>
    <recommendedName>
        <fullName evidence="4">Secondary thiamine-phosphate synthase enzyme</fullName>
    </recommendedName>
</protein>
<evidence type="ECO:0000256" key="1">
    <source>
        <dbReference type="ARBA" id="ARBA00005534"/>
    </source>
</evidence>
<dbReference type="Pfam" id="PF01894">
    <property type="entry name" value="YjbQ"/>
    <property type="match status" value="1"/>
</dbReference>
<reference evidence="2 3" key="1">
    <citation type="journal article" date="2016" name="Nat. Commun.">
        <title>Thousands of microbial genomes shed light on interconnected biogeochemical processes in an aquifer system.</title>
        <authorList>
            <person name="Anantharaman K."/>
            <person name="Brown C.T."/>
            <person name="Hug L.A."/>
            <person name="Sharon I."/>
            <person name="Castelle C.J."/>
            <person name="Probst A.J."/>
            <person name="Thomas B.C."/>
            <person name="Singh A."/>
            <person name="Wilkins M.J."/>
            <person name="Karaoz U."/>
            <person name="Brodie E.L."/>
            <person name="Williams K.H."/>
            <person name="Hubbard S.S."/>
            <person name="Banfield J.F."/>
        </authorList>
    </citation>
    <scope>NUCLEOTIDE SEQUENCE [LARGE SCALE GENOMIC DNA]</scope>
</reference>
<evidence type="ECO:0000313" key="3">
    <source>
        <dbReference type="Proteomes" id="UP000176864"/>
    </source>
</evidence>
<comment type="similarity">
    <text evidence="1">Belongs to the UPF0047 family.</text>
</comment>
<dbReference type="PANTHER" id="PTHR30615">
    <property type="entry name" value="UNCHARACTERIZED PROTEIN YJBQ-RELATED"/>
    <property type="match status" value="1"/>
</dbReference>
<dbReference type="InterPro" id="IPR001602">
    <property type="entry name" value="UPF0047_YjbQ-like"/>
</dbReference>
<dbReference type="PANTHER" id="PTHR30615:SF8">
    <property type="entry name" value="UPF0047 PROTEIN C4A8.02C"/>
    <property type="match status" value="1"/>
</dbReference>
<dbReference type="AlphaFoldDB" id="A0A1F5NN21"/>
<gene>
    <name evidence="2" type="ORF">A2751_05535</name>
</gene>
<accession>A0A1F5NN21</accession>
<sequence length="145" mass="16254">MTYNEEIKIDTTTQFEIVDITDQVAKAVKQSKVKSGVAVIFCPHTTAAIRVNHNEPLLKQDIMKMLYRAAPIDINYAHDLFEMRSKVKADERSNGHAHVKAFLLGDSETVPVEGGKLMLGERQSIFFVELDGGRARRVLVQILGE</sequence>
<evidence type="ECO:0000313" key="2">
    <source>
        <dbReference type="EMBL" id="OGE79079.1"/>
    </source>
</evidence>
<dbReference type="NCBIfam" id="TIGR00149">
    <property type="entry name" value="TIGR00149_YjbQ"/>
    <property type="match status" value="1"/>
</dbReference>
<dbReference type="EMBL" id="MFEK01000007">
    <property type="protein sequence ID" value="OGE79079.1"/>
    <property type="molecule type" value="Genomic_DNA"/>
</dbReference>
<dbReference type="Gene3D" id="2.60.120.460">
    <property type="entry name" value="YjbQ-like"/>
    <property type="match status" value="1"/>
</dbReference>
<proteinExistence type="inferred from homology"/>
<organism evidence="2 3">
    <name type="scientific">Candidatus Doudnabacteria bacterium RIFCSPHIGHO2_01_FULL_46_14</name>
    <dbReference type="NCBI Taxonomy" id="1817824"/>
    <lineage>
        <taxon>Bacteria</taxon>
        <taxon>Candidatus Doudnaibacteriota</taxon>
    </lineage>
</organism>
<dbReference type="InterPro" id="IPR035917">
    <property type="entry name" value="YjbQ-like_sf"/>
</dbReference>
<dbReference type="Proteomes" id="UP000176864">
    <property type="component" value="Unassembled WGS sequence"/>
</dbReference>
<dbReference type="STRING" id="1817824.A2751_05535"/>
<dbReference type="PIRSF" id="PIRSF004681">
    <property type="entry name" value="UCP004681"/>
    <property type="match status" value="1"/>
</dbReference>
<name>A0A1F5NN21_9BACT</name>
<comment type="caution">
    <text evidence="2">The sequence shown here is derived from an EMBL/GenBank/DDBJ whole genome shotgun (WGS) entry which is preliminary data.</text>
</comment>
<dbReference type="SUPFAM" id="SSF111038">
    <property type="entry name" value="YjbQ-like"/>
    <property type="match status" value="1"/>
</dbReference>
<evidence type="ECO:0008006" key="4">
    <source>
        <dbReference type="Google" id="ProtNLM"/>
    </source>
</evidence>